<feature type="domain" description="Cation efflux protein cytoplasmic" evidence="8">
    <location>
        <begin position="231"/>
        <end position="305"/>
    </location>
</feature>
<dbReference type="InterPro" id="IPR027470">
    <property type="entry name" value="Cation_efflux_CTD"/>
</dbReference>
<dbReference type="EMBL" id="JADEZV010000004">
    <property type="protein sequence ID" value="MBE9391562.1"/>
    <property type="molecule type" value="Genomic_DNA"/>
</dbReference>
<feature type="transmembrane region" description="Helical" evidence="6">
    <location>
        <begin position="174"/>
        <end position="194"/>
    </location>
</feature>
<dbReference type="RefSeq" id="WP_193803958.1">
    <property type="nucleotide sequence ID" value="NZ_JADEZV010000004.1"/>
</dbReference>
<dbReference type="PANTHER" id="PTHR43840">
    <property type="entry name" value="MITOCHONDRIAL METAL TRANSPORTER 1-RELATED"/>
    <property type="match status" value="1"/>
</dbReference>
<evidence type="ECO:0000256" key="3">
    <source>
        <dbReference type="ARBA" id="ARBA00022692"/>
    </source>
</evidence>
<feature type="transmembrane region" description="Helical" evidence="6">
    <location>
        <begin position="200"/>
        <end position="221"/>
    </location>
</feature>
<dbReference type="Proteomes" id="UP000652307">
    <property type="component" value="Unassembled WGS sequence"/>
</dbReference>
<dbReference type="InterPro" id="IPR002524">
    <property type="entry name" value="Cation_efflux"/>
</dbReference>
<dbReference type="GO" id="GO:0016020">
    <property type="term" value="C:membrane"/>
    <property type="evidence" value="ECO:0007669"/>
    <property type="project" value="UniProtKB-SubCell"/>
</dbReference>
<dbReference type="GO" id="GO:0008324">
    <property type="term" value="F:monoatomic cation transmembrane transporter activity"/>
    <property type="evidence" value="ECO:0007669"/>
    <property type="project" value="InterPro"/>
</dbReference>
<evidence type="ECO:0000256" key="6">
    <source>
        <dbReference type="SAM" id="Phobius"/>
    </source>
</evidence>
<gene>
    <name evidence="9" type="ORF">IOK49_05705</name>
</gene>
<dbReference type="InterPro" id="IPR027469">
    <property type="entry name" value="Cation_efflux_TMD_sf"/>
</dbReference>
<dbReference type="SUPFAM" id="SSF161111">
    <property type="entry name" value="Cation efflux protein transmembrane domain-like"/>
    <property type="match status" value="1"/>
</dbReference>
<comment type="subcellular location">
    <subcellularLocation>
        <location evidence="1">Membrane</location>
        <topology evidence="1">Multi-pass membrane protein</topology>
    </subcellularLocation>
</comment>
<dbReference type="SUPFAM" id="SSF160240">
    <property type="entry name" value="Cation efflux protein cytoplasmic domain-like"/>
    <property type="match status" value="1"/>
</dbReference>
<accession>A0A843ACK2</accession>
<dbReference type="InterPro" id="IPR058533">
    <property type="entry name" value="Cation_efflux_TM"/>
</dbReference>
<protein>
    <submittedName>
        <fullName evidence="9">Cation transporter</fullName>
    </submittedName>
</protein>
<dbReference type="Gene3D" id="1.20.1510.10">
    <property type="entry name" value="Cation efflux protein transmembrane domain"/>
    <property type="match status" value="1"/>
</dbReference>
<dbReference type="Gene3D" id="3.30.70.1350">
    <property type="entry name" value="Cation efflux protein, cytoplasmic domain"/>
    <property type="match status" value="1"/>
</dbReference>
<dbReference type="InterPro" id="IPR036837">
    <property type="entry name" value="Cation_efflux_CTD_sf"/>
</dbReference>
<evidence type="ECO:0000256" key="1">
    <source>
        <dbReference type="ARBA" id="ARBA00004141"/>
    </source>
</evidence>
<name>A0A843ACK2_9CREN</name>
<reference evidence="9" key="1">
    <citation type="submission" date="2020-10" db="EMBL/GenBank/DDBJ databases">
        <title>Fervidococcus fontis strain 3639Fd - the first crenarchaeon capable of growth on lipids.</title>
        <authorList>
            <person name="Kochetkova T.V."/>
            <person name="Elcheninov A.G."/>
            <person name="Toschakov S.V."/>
            <person name="Kublanov I.V."/>
        </authorList>
    </citation>
    <scope>NUCLEOTIDE SEQUENCE</scope>
    <source>
        <strain evidence="9">3639Fd</strain>
    </source>
</reference>
<evidence type="ECO:0000259" key="8">
    <source>
        <dbReference type="Pfam" id="PF16916"/>
    </source>
</evidence>
<evidence type="ECO:0000256" key="4">
    <source>
        <dbReference type="ARBA" id="ARBA00022989"/>
    </source>
</evidence>
<feature type="transmembrane region" description="Helical" evidence="6">
    <location>
        <begin position="97"/>
        <end position="115"/>
    </location>
</feature>
<evidence type="ECO:0000256" key="2">
    <source>
        <dbReference type="ARBA" id="ARBA00022448"/>
    </source>
</evidence>
<dbReference type="InterPro" id="IPR050291">
    <property type="entry name" value="CDF_Transporter"/>
</dbReference>
<keyword evidence="3 6" id="KW-0812">Transmembrane</keyword>
<dbReference type="NCBIfam" id="TIGR01297">
    <property type="entry name" value="CDF"/>
    <property type="match status" value="1"/>
</dbReference>
<keyword evidence="5 6" id="KW-0472">Membrane</keyword>
<keyword evidence="2" id="KW-0813">Transport</keyword>
<feature type="transmembrane region" description="Helical" evidence="6">
    <location>
        <begin position="29"/>
        <end position="53"/>
    </location>
</feature>
<comment type="caution">
    <text evidence="9">The sequence shown here is derived from an EMBL/GenBank/DDBJ whole genome shotgun (WGS) entry which is preliminary data.</text>
</comment>
<organism evidence="9 10">
    <name type="scientific">Fervidicoccus fontis</name>
    <dbReference type="NCBI Taxonomy" id="683846"/>
    <lineage>
        <taxon>Archaea</taxon>
        <taxon>Thermoproteota</taxon>
        <taxon>Thermoprotei</taxon>
        <taxon>Fervidicoccales</taxon>
        <taxon>Fervidicoccaceae</taxon>
        <taxon>Fervidicoccus</taxon>
    </lineage>
</organism>
<dbReference type="Pfam" id="PF16916">
    <property type="entry name" value="ZT_dimer"/>
    <property type="match status" value="1"/>
</dbReference>
<dbReference type="PANTHER" id="PTHR43840:SF15">
    <property type="entry name" value="MITOCHONDRIAL METAL TRANSPORTER 1-RELATED"/>
    <property type="match status" value="1"/>
</dbReference>
<evidence type="ECO:0000313" key="10">
    <source>
        <dbReference type="Proteomes" id="UP000652307"/>
    </source>
</evidence>
<feature type="domain" description="Cation efflux protein transmembrane" evidence="7">
    <location>
        <begin position="30"/>
        <end position="224"/>
    </location>
</feature>
<keyword evidence="4 6" id="KW-1133">Transmembrane helix</keyword>
<dbReference type="AlphaFoldDB" id="A0A843ACK2"/>
<evidence type="ECO:0000259" key="7">
    <source>
        <dbReference type="Pfam" id="PF01545"/>
    </source>
</evidence>
<feature type="transmembrane region" description="Helical" evidence="6">
    <location>
        <begin position="127"/>
        <end position="153"/>
    </location>
</feature>
<evidence type="ECO:0000313" key="9">
    <source>
        <dbReference type="EMBL" id="MBE9391562.1"/>
    </source>
</evidence>
<proteinExistence type="predicted"/>
<evidence type="ECO:0000256" key="5">
    <source>
        <dbReference type="ARBA" id="ARBA00023136"/>
    </source>
</evidence>
<sequence>MTRYTNNDRKIWNILFKFKDVREAEKAEAVVSITINVALWVIRLIAGILLNSIALITDAWHGLSDALTSLGVLIFSKIASKPPDKEHPFGHGRAADLGSFLMGIMLFIIGFYFLYDGIQGLMTEREIVYSYLGLSLIVTVITIFIKIFNYLYAQKLGKDYNSNLCKTDALHHKLDALVTAVVVVGLSMYYFFNIPKMDSILTIFVSLLIIYEGGETVYGIANILMDKNFEDISEEIKSILKEFKDIEKISDIRVRSIGSYYYVELNISLKKDMKLSRAHEISDKVEDELKKRIPQILEVHIHEEPL</sequence>
<dbReference type="Pfam" id="PF01545">
    <property type="entry name" value="Cation_efflux"/>
    <property type="match status" value="1"/>
</dbReference>